<comment type="caution">
    <text evidence="1">The sequence shown here is derived from an EMBL/GenBank/DDBJ whole genome shotgun (WGS) entry which is preliminary data.</text>
</comment>
<sequence length="106" mass="11859">MFPSLRNLQWRQAAHVDDLSPMLFSPSLRSIAISLAQSDAGVFEDTFAISHYHVHVTVLTFRLLDLHGPIISATFPTLLAAGTFAPSPYYQQWRYTPPYGRNPASP</sequence>
<proteinExistence type="predicted"/>
<name>A0A8H7U8F5_9APHY</name>
<protein>
    <submittedName>
        <fullName evidence="1">Uncharacterized protein</fullName>
    </submittedName>
</protein>
<dbReference type="Proteomes" id="UP000639403">
    <property type="component" value="Unassembled WGS sequence"/>
</dbReference>
<gene>
    <name evidence="1" type="ORF">IEO21_00025</name>
</gene>
<organism evidence="1 2">
    <name type="scientific">Rhodonia placenta</name>
    <dbReference type="NCBI Taxonomy" id="104341"/>
    <lineage>
        <taxon>Eukaryota</taxon>
        <taxon>Fungi</taxon>
        <taxon>Dikarya</taxon>
        <taxon>Basidiomycota</taxon>
        <taxon>Agaricomycotina</taxon>
        <taxon>Agaricomycetes</taxon>
        <taxon>Polyporales</taxon>
        <taxon>Adustoporiaceae</taxon>
        <taxon>Rhodonia</taxon>
    </lineage>
</organism>
<evidence type="ECO:0000313" key="1">
    <source>
        <dbReference type="EMBL" id="KAF9822031.1"/>
    </source>
</evidence>
<evidence type="ECO:0000313" key="2">
    <source>
        <dbReference type="Proteomes" id="UP000639403"/>
    </source>
</evidence>
<dbReference type="AlphaFoldDB" id="A0A8H7U8F5"/>
<dbReference type="EMBL" id="JADOXO010000001">
    <property type="protein sequence ID" value="KAF9822031.1"/>
    <property type="molecule type" value="Genomic_DNA"/>
</dbReference>
<accession>A0A8H7U8F5</accession>
<reference evidence="1" key="2">
    <citation type="journal article" name="Front. Microbiol.">
        <title>Degradative Capacity of Two Strains of Rhodonia placenta: From Phenotype to Genotype.</title>
        <authorList>
            <person name="Kolle M."/>
            <person name="Horta M.A.C."/>
            <person name="Nowrousian M."/>
            <person name="Ohm R.A."/>
            <person name="Benz J.P."/>
            <person name="Pilgard A."/>
        </authorList>
    </citation>
    <scope>NUCLEOTIDE SEQUENCE</scope>
    <source>
        <strain evidence="1">FPRL280</strain>
    </source>
</reference>
<reference evidence="1" key="1">
    <citation type="submission" date="2020-11" db="EMBL/GenBank/DDBJ databases">
        <authorList>
            <person name="Koelle M."/>
            <person name="Horta M.A.C."/>
            <person name="Nowrousian M."/>
            <person name="Ohm R.A."/>
            <person name="Benz P."/>
            <person name="Pilgard A."/>
        </authorList>
    </citation>
    <scope>NUCLEOTIDE SEQUENCE</scope>
    <source>
        <strain evidence="1">FPRL280</strain>
    </source>
</reference>